<reference evidence="2" key="1">
    <citation type="submission" date="2018-05" db="EMBL/GenBank/DDBJ databases">
        <authorList>
            <person name="Lanie J.A."/>
            <person name="Ng W.-L."/>
            <person name="Kazmierczak K.M."/>
            <person name="Andrzejewski T.M."/>
            <person name="Davidsen T.M."/>
            <person name="Wayne K.J."/>
            <person name="Tettelin H."/>
            <person name="Glass J.I."/>
            <person name="Rusch D."/>
            <person name="Podicherti R."/>
            <person name="Tsui H.-C.T."/>
            <person name="Winkler M.E."/>
        </authorList>
    </citation>
    <scope>NUCLEOTIDE SEQUENCE</scope>
</reference>
<feature type="transmembrane region" description="Helical" evidence="1">
    <location>
        <begin position="6"/>
        <end position="26"/>
    </location>
</feature>
<protein>
    <submittedName>
        <fullName evidence="2">Uncharacterized protein</fullName>
    </submittedName>
</protein>
<gene>
    <name evidence="2" type="ORF">METZ01_LOCUS443719</name>
</gene>
<name>A0A382Z6Y8_9ZZZZ</name>
<feature type="non-terminal residue" evidence="2">
    <location>
        <position position="81"/>
    </location>
</feature>
<feature type="transmembrane region" description="Helical" evidence="1">
    <location>
        <begin position="47"/>
        <end position="68"/>
    </location>
</feature>
<evidence type="ECO:0000256" key="1">
    <source>
        <dbReference type="SAM" id="Phobius"/>
    </source>
</evidence>
<evidence type="ECO:0000313" key="2">
    <source>
        <dbReference type="EMBL" id="SVD90865.1"/>
    </source>
</evidence>
<dbReference type="AlphaFoldDB" id="A0A382Z6Y8"/>
<keyword evidence="1" id="KW-1133">Transmembrane helix</keyword>
<proteinExistence type="predicted"/>
<organism evidence="2">
    <name type="scientific">marine metagenome</name>
    <dbReference type="NCBI Taxonomy" id="408172"/>
    <lineage>
        <taxon>unclassified sequences</taxon>
        <taxon>metagenomes</taxon>
        <taxon>ecological metagenomes</taxon>
    </lineage>
</organism>
<dbReference type="EMBL" id="UINC01181259">
    <property type="protein sequence ID" value="SVD90865.1"/>
    <property type="molecule type" value="Genomic_DNA"/>
</dbReference>
<sequence length="81" mass="8937">MNSKTIGSLLILGTILTMGVWMIADLGTDSMSAAERLKVFIANKTQVQIVTLVTSLGFICLVLGLYYLSVQQILMYYIVFV</sequence>
<accession>A0A382Z6Y8</accession>
<keyword evidence="1" id="KW-0472">Membrane</keyword>
<keyword evidence="1" id="KW-0812">Transmembrane</keyword>